<protein>
    <submittedName>
        <fullName evidence="1">Uncharacterized protein</fullName>
    </submittedName>
</protein>
<comment type="caution">
    <text evidence="1">The sequence shown here is derived from an EMBL/GenBank/DDBJ whole genome shotgun (WGS) entry which is preliminary data.</text>
</comment>
<reference evidence="1" key="1">
    <citation type="journal article" date="2019" name="Sci. Rep.">
        <title>Draft genome of Tanacetum cinerariifolium, the natural source of mosquito coil.</title>
        <authorList>
            <person name="Yamashiro T."/>
            <person name="Shiraishi A."/>
            <person name="Satake H."/>
            <person name="Nakayama K."/>
        </authorList>
    </citation>
    <scope>NUCLEOTIDE SEQUENCE</scope>
</reference>
<accession>A0A699I3G0</accession>
<gene>
    <name evidence="1" type="ORF">Tci_483226</name>
</gene>
<feature type="non-terminal residue" evidence="1">
    <location>
        <position position="1"/>
    </location>
</feature>
<sequence>TMVPGVCWEVMEGRGGVVRNGGVGQKTWKWGADMTKIIKKRPKPDKNEHEIVKSIQNPDPKTFLFPKAQQKPIKSKSDCSCHLSKFQRYKFLCKMEDITPGTDLAISKG</sequence>
<proteinExistence type="predicted"/>
<evidence type="ECO:0000313" key="1">
    <source>
        <dbReference type="EMBL" id="GEZ11253.1"/>
    </source>
</evidence>
<organism evidence="1">
    <name type="scientific">Tanacetum cinerariifolium</name>
    <name type="common">Dalmatian daisy</name>
    <name type="synonym">Chrysanthemum cinerariifolium</name>
    <dbReference type="NCBI Taxonomy" id="118510"/>
    <lineage>
        <taxon>Eukaryota</taxon>
        <taxon>Viridiplantae</taxon>
        <taxon>Streptophyta</taxon>
        <taxon>Embryophyta</taxon>
        <taxon>Tracheophyta</taxon>
        <taxon>Spermatophyta</taxon>
        <taxon>Magnoliopsida</taxon>
        <taxon>eudicotyledons</taxon>
        <taxon>Gunneridae</taxon>
        <taxon>Pentapetalae</taxon>
        <taxon>asterids</taxon>
        <taxon>campanulids</taxon>
        <taxon>Asterales</taxon>
        <taxon>Asteraceae</taxon>
        <taxon>Asteroideae</taxon>
        <taxon>Anthemideae</taxon>
        <taxon>Anthemidinae</taxon>
        <taxon>Tanacetum</taxon>
    </lineage>
</organism>
<dbReference type="EMBL" id="BKCJ010242095">
    <property type="protein sequence ID" value="GEZ11253.1"/>
    <property type="molecule type" value="Genomic_DNA"/>
</dbReference>
<dbReference type="AlphaFoldDB" id="A0A699I3G0"/>
<name>A0A699I3G0_TANCI</name>